<organism evidence="1">
    <name type="scientific">Mytilinidion resinicola</name>
    <dbReference type="NCBI Taxonomy" id="574789"/>
    <lineage>
        <taxon>Eukaryota</taxon>
        <taxon>Fungi</taxon>
        <taxon>Dikarya</taxon>
        <taxon>Ascomycota</taxon>
        <taxon>Pezizomycotina</taxon>
        <taxon>Dothideomycetes</taxon>
        <taxon>Pleosporomycetidae</taxon>
        <taxon>Mytilinidiales</taxon>
        <taxon>Mytilinidiaceae</taxon>
        <taxon>Mytilinidion</taxon>
    </lineage>
</organism>
<sequence>MRTPSPRTVLVLSLTLLIFFMPLSHPWLLNFWSIPSVLDCLTDMPQKAALLSNSSCSPKIPSGHCCSLLIETEPCKQECRKKYVNRVTMAESKEFAECTDVCLKTYRKECEVQVGK</sequence>
<dbReference type="RefSeq" id="XP_033584724.1">
    <property type="nucleotide sequence ID" value="XM_033718684.1"/>
</dbReference>
<evidence type="ECO:0000313" key="1">
    <source>
        <dbReference type="EMBL" id="KAF2817760.1"/>
    </source>
</evidence>
<dbReference type="OrthoDB" id="3790043at2759"/>
<dbReference type="Proteomes" id="UP000504636">
    <property type="component" value="Unplaced"/>
</dbReference>
<evidence type="ECO:0000313" key="3">
    <source>
        <dbReference type="RefSeq" id="XP_033584724.1"/>
    </source>
</evidence>
<keyword evidence="2" id="KW-1185">Reference proteome</keyword>
<evidence type="ECO:0000313" key="2">
    <source>
        <dbReference type="Proteomes" id="UP000504636"/>
    </source>
</evidence>
<name>A0A6A6Z9Q2_9PEZI</name>
<proteinExistence type="predicted"/>
<reference evidence="1 3" key="1">
    <citation type="journal article" date="2020" name="Stud. Mycol.">
        <title>101 Dothideomycetes genomes: a test case for predicting lifestyles and emergence of pathogens.</title>
        <authorList>
            <person name="Haridas S."/>
            <person name="Albert R."/>
            <person name="Binder M."/>
            <person name="Bloem J."/>
            <person name="Labutti K."/>
            <person name="Salamov A."/>
            <person name="Andreopoulos B."/>
            <person name="Baker S."/>
            <person name="Barry K."/>
            <person name="Bills G."/>
            <person name="Bluhm B."/>
            <person name="Cannon C."/>
            <person name="Castanera R."/>
            <person name="Culley D."/>
            <person name="Daum C."/>
            <person name="Ezra D."/>
            <person name="Gonzalez J."/>
            <person name="Henrissat B."/>
            <person name="Kuo A."/>
            <person name="Liang C."/>
            <person name="Lipzen A."/>
            <person name="Lutzoni F."/>
            <person name="Magnuson J."/>
            <person name="Mondo S."/>
            <person name="Nolan M."/>
            <person name="Ohm R."/>
            <person name="Pangilinan J."/>
            <person name="Park H.-J."/>
            <person name="Ramirez L."/>
            <person name="Alfaro M."/>
            <person name="Sun H."/>
            <person name="Tritt A."/>
            <person name="Yoshinaga Y."/>
            <person name="Zwiers L.-H."/>
            <person name="Turgeon B."/>
            <person name="Goodwin S."/>
            <person name="Spatafora J."/>
            <person name="Crous P."/>
            <person name="Grigoriev I."/>
        </authorList>
    </citation>
    <scope>NUCLEOTIDE SEQUENCE</scope>
    <source>
        <strain evidence="1 3">CBS 304.34</strain>
    </source>
</reference>
<accession>A0A6A6Z9Q2</accession>
<dbReference type="GeneID" id="54459577"/>
<dbReference type="AlphaFoldDB" id="A0A6A6Z9Q2"/>
<dbReference type="EMBL" id="MU003692">
    <property type="protein sequence ID" value="KAF2817760.1"/>
    <property type="molecule type" value="Genomic_DNA"/>
</dbReference>
<reference evidence="3" key="3">
    <citation type="submission" date="2025-04" db="UniProtKB">
        <authorList>
            <consortium name="RefSeq"/>
        </authorList>
    </citation>
    <scope>IDENTIFICATION</scope>
    <source>
        <strain evidence="3">CBS 304.34</strain>
    </source>
</reference>
<gene>
    <name evidence="1 3" type="ORF">BDZ99DRAFT_457479</name>
</gene>
<reference evidence="3" key="2">
    <citation type="submission" date="2020-04" db="EMBL/GenBank/DDBJ databases">
        <authorList>
            <consortium name="NCBI Genome Project"/>
        </authorList>
    </citation>
    <scope>NUCLEOTIDE SEQUENCE</scope>
    <source>
        <strain evidence="3">CBS 304.34</strain>
    </source>
</reference>
<protein>
    <submittedName>
        <fullName evidence="1 3">Uncharacterized protein</fullName>
    </submittedName>
</protein>